<reference evidence="2 3" key="1">
    <citation type="submission" date="2015-07" db="EMBL/GenBank/DDBJ databases">
        <authorList>
            <person name="Noorani M."/>
        </authorList>
    </citation>
    <scope>NUCLEOTIDE SEQUENCE [LARGE SCALE GENOMIC DNA]</scope>
    <source>
        <strain evidence="2 3">CECT 5088</strain>
    </source>
</reference>
<feature type="domain" description="PIN" evidence="1">
    <location>
        <begin position="4"/>
        <end position="119"/>
    </location>
</feature>
<sequence>MRLLLDTQIVLWSVLDDPRLTPACRDALSDGAHALHVSAVSVWEVAIKTGLGKLRVPPELWEAVRGAGVSPLPITWAHARAVEGLPRLHADPFDRMLIAQARVEGMVLMSADAQIARYDVALFAG</sequence>
<organism evidence="2 3">
    <name type="scientific">Jannaschia rubra</name>
    <dbReference type="NCBI Taxonomy" id="282197"/>
    <lineage>
        <taxon>Bacteria</taxon>
        <taxon>Pseudomonadati</taxon>
        <taxon>Pseudomonadota</taxon>
        <taxon>Alphaproteobacteria</taxon>
        <taxon>Rhodobacterales</taxon>
        <taxon>Roseobacteraceae</taxon>
        <taxon>Jannaschia</taxon>
    </lineage>
</organism>
<dbReference type="CDD" id="cd09872">
    <property type="entry name" value="PIN_Sll0205-like"/>
    <property type="match status" value="1"/>
</dbReference>
<dbReference type="SUPFAM" id="SSF88723">
    <property type="entry name" value="PIN domain-like"/>
    <property type="match status" value="1"/>
</dbReference>
<name>A0A0M6XVB0_9RHOB</name>
<dbReference type="RefSeq" id="WP_055683941.1">
    <property type="nucleotide sequence ID" value="NZ_CXPG01000023.1"/>
</dbReference>
<evidence type="ECO:0000313" key="2">
    <source>
        <dbReference type="EMBL" id="CTQ34567.1"/>
    </source>
</evidence>
<protein>
    <submittedName>
        <fullName evidence="2">PIN domain protein</fullName>
    </submittedName>
</protein>
<proteinExistence type="predicted"/>
<dbReference type="Proteomes" id="UP000048908">
    <property type="component" value="Unassembled WGS sequence"/>
</dbReference>
<dbReference type="EMBL" id="CXPG01000023">
    <property type="protein sequence ID" value="CTQ34567.1"/>
    <property type="molecule type" value="Genomic_DNA"/>
</dbReference>
<dbReference type="STRING" id="282197.SAMN04488517_11210"/>
<accession>A0A0M6XVB0</accession>
<dbReference type="AlphaFoldDB" id="A0A0M6XVB0"/>
<dbReference type="PANTHER" id="PTHR36173:SF2">
    <property type="entry name" value="RIBONUCLEASE VAPC16"/>
    <property type="match status" value="1"/>
</dbReference>
<dbReference type="Pfam" id="PF01850">
    <property type="entry name" value="PIN"/>
    <property type="match status" value="1"/>
</dbReference>
<dbReference type="OrthoDB" id="9798990at2"/>
<dbReference type="Gene3D" id="3.40.50.1010">
    <property type="entry name" value="5'-nuclease"/>
    <property type="match status" value="1"/>
</dbReference>
<evidence type="ECO:0000259" key="1">
    <source>
        <dbReference type="Pfam" id="PF01850"/>
    </source>
</evidence>
<dbReference type="InterPro" id="IPR002716">
    <property type="entry name" value="PIN_dom"/>
</dbReference>
<dbReference type="PANTHER" id="PTHR36173">
    <property type="entry name" value="RIBONUCLEASE VAPC16-RELATED"/>
    <property type="match status" value="1"/>
</dbReference>
<keyword evidence="3" id="KW-1185">Reference proteome</keyword>
<dbReference type="InterPro" id="IPR029060">
    <property type="entry name" value="PIN-like_dom_sf"/>
</dbReference>
<evidence type="ECO:0000313" key="3">
    <source>
        <dbReference type="Proteomes" id="UP000048908"/>
    </source>
</evidence>
<gene>
    <name evidence="2" type="ORF">JAN5088_03363</name>
</gene>
<dbReference type="InterPro" id="IPR052919">
    <property type="entry name" value="TA_system_RNase"/>
</dbReference>
<dbReference type="InterPro" id="IPR041705">
    <property type="entry name" value="PIN_Sll0205"/>
</dbReference>